<gene>
    <name evidence="2" type="ordered locus">Swoo_1584</name>
</gene>
<dbReference type="PANTHER" id="PTHR43174">
    <property type="entry name" value="UDP-N-ACETYLGLUCOSAMINE 2-EPIMERASE"/>
    <property type="match status" value="1"/>
</dbReference>
<evidence type="ECO:0000259" key="1">
    <source>
        <dbReference type="Pfam" id="PF02350"/>
    </source>
</evidence>
<dbReference type="RefSeq" id="WP_012324216.1">
    <property type="nucleotide sequence ID" value="NC_010506.1"/>
</dbReference>
<dbReference type="GO" id="GO:0006047">
    <property type="term" value="P:UDP-N-acetylglucosamine metabolic process"/>
    <property type="evidence" value="ECO:0007669"/>
    <property type="project" value="InterPro"/>
</dbReference>
<dbReference type="STRING" id="392500.Swoo_1584"/>
<dbReference type="InterPro" id="IPR029767">
    <property type="entry name" value="WecB-like"/>
</dbReference>
<dbReference type="EMBL" id="CP000961">
    <property type="protein sequence ID" value="ACA85870.1"/>
    <property type="molecule type" value="Genomic_DNA"/>
</dbReference>
<dbReference type="Pfam" id="PF02350">
    <property type="entry name" value="Epimerase_2"/>
    <property type="match status" value="1"/>
</dbReference>
<name>B1KLE5_SHEWM</name>
<dbReference type="Proteomes" id="UP000002168">
    <property type="component" value="Chromosome"/>
</dbReference>
<proteinExistence type="predicted"/>
<dbReference type="PANTHER" id="PTHR43174:SF3">
    <property type="entry name" value="UDP-N-ACETYLGLUCOSAMINE 2-EPIMERASE"/>
    <property type="match status" value="1"/>
</dbReference>
<reference evidence="2 3" key="1">
    <citation type="submission" date="2008-02" db="EMBL/GenBank/DDBJ databases">
        <title>Complete sequence of Shewanella woodyi ATCC 51908.</title>
        <authorList>
            <consortium name="US DOE Joint Genome Institute"/>
            <person name="Copeland A."/>
            <person name="Lucas S."/>
            <person name="Lapidus A."/>
            <person name="Glavina del Rio T."/>
            <person name="Dalin E."/>
            <person name="Tice H."/>
            <person name="Bruce D."/>
            <person name="Goodwin L."/>
            <person name="Pitluck S."/>
            <person name="Sims D."/>
            <person name="Brettin T."/>
            <person name="Detter J.C."/>
            <person name="Han C."/>
            <person name="Kuske C.R."/>
            <person name="Schmutz J."/>
            <person name="Larimer F."/>
            <person name="Land M."/>
            <person name="Hauser L."/>
            <person name="Kyrpides N."/>
            <person name="Lykidis A."/>
            <person name="Zhao J.-S."/>
            <person name="Richardson P."/>
        </authorList>
    </citation>
    <scope>NUCLEOTIDE SEQUENCE [LARGE SCALE GENOMIC DNA]</scope>
    <source>
        <strain evidence="3">ATCC 51908 / MS32</strain>
    </source>
</reference>
<feature type="domain" description="UDP-N-acetylglucosamine 2-epimerase" evidence="1">
    <location>
        <begin position="22"/>
        <end position="365"/>
    </location>
</feature>
<keyword evidence="3" id="KW-1185">Reference proteome</keyword>
<dbReference type="Gene3D" id="3.40.50.2000">
    <property type="entry name" value="Glycogen Phosphorylase B"/>
    <property type="match status" value="2"/>
</dbReference>
<sequence>MKILAITSIRSDYDLLSPLFFKLQQDTSFVLKLLVGGAHNSTSFGHTVNDIKNDGFDILMEIESLLDSNSSAGRLKSASILLISAIDVVKSFNPDLIIYAGDREEVMVGALLGGYLSIPTIHFYGGDHAADGHIDNPIRHAVSKLSTCHFVSTDEHVRRLLSLGEPPQRIFNIGSIALDKFNNVKPIPNIKDLIANKTVTKPAAILIYHPIDEEKRISTQLIDTMVESLNSAGYHCFLGLPNSDPGNAEIRSALKHAAKKYEDVTLYGNLSREQFVNLFKQSSLIVGNSSAGLLEAASIPVPCVNVGARQRDRYCTDNVLFVDATLKAIKQGIKQASSPEFTKKLAQISNPYGNGNSAKLAYSLIKENNFALIVGKTEDPLKNED</sequence>
<dbReference type="GO" id="GO:0004553">
    <property type="term" value="F:hydrolase activity, hydrolyzing O-glycosyl compounds"/>
    <property type="evidence" value="ECO:0007669"/>
    <property type="project" value="InterPro"/>
</dbReference>
<dbReference type="InterPro" id="IPR020004">
    <property type="entry name" value="UDP-GlcNAc_Epase"/>
</dbReference>
<dbReference type="KEGG" id="swd:Swoo_1584"/>
<dbReference type="HOGENOM" id="CLU_061127_0_0_6"/>
<dbReference type="AlphaFoldDB" id="B1KLE5"/>
<dbReference type="InterPro" id="IPR003331">
    <property type="entry name" value="UDP_GlcNAc_Epimerase_2_dom"/>
</dbReference>
<dbReference type="eggNOG" id="COG0381">
    <property type="taxonomic scope" value="Bacteria"/>
</dbReference>
<evidence type="ECO:0000313" key="2">
    <source>
        <dbReference type="EMBL" id="ACA85870.1"/>
    </source>
</evidence>
<dbReference type="SUPFAM" id="SSF53756">
    <property type="entry name" value="UDP-Glycosyltransferase/glycogen phosphorylase"/>
    <property type="match status" value="1"/>
</dbReference>
<organism evidence="2 3">
    <name type="scientific">Shewanella woodyi (strain ATCC 51908 / MS32)</name>
    <dbReference type="NCBI Taxonomy" id="392500"/>
    <lineage>
        <taxon>Bacteria</taxon>
        <taxon>Pseudomonadati</taxon>
        <taxon>Pseudomonadota</taxon>
        <taxon>Gammaproteobacteria</taxon>
        <taxon>Alteromonadales</taxon>
        <taxon>Shewanellaceae</taxon>
        <taxon>Shewanella</taxon>
    </lineage>
</organism>
<protein>
    <submittedName>
        <fullName evidence="2">UDP-N-acetylglucosamine 2-epimerase</fullName>
    </submittedName>
</protein>
<accession>B1KLE5</accession>
<dbReference type="NCBIfam" id="TIGR03568">
    <property type="entry name" value="NeuC_NnaA"/>
    <property type="match status" value="1"/>
</dbReference>
<evidence type="ECO:0000313" key="3">
    <source>
        <dbReference type="Proteomes" id="UP000002168"/>
    </source>
</evidence>